<gene>
    <name evidence="2" type="ordered locus">GNIT_3236</name>
</gene>
<reference evidence="2 3" key="1">
    <citation type="journal article" date="2011" name="J. Bacteriol.">
        <title>Complete genome sequence of seawater bacterium Glaciecola nitratireducens FR1064T.</title>
        <authorList>
            <person name="Bian F."/>
            <person name="Qin Q.L."/>
            <person name="Xie B.B."/>
            <person name="Shu Y.L."/>
            <person name="Zhang X.Y."/>
            <person name="Yu Y."/>
            <person name="Chen B."/>
            <person name="Chen X.L."/>
            <person name="Zhou B.C."/>
            <person name="Zhang Y.Z."/>
        </authorList>
    </citation>
    <scope>NUCLEOTIDE SEQUENCE [LARGE SCALE GENOMIC DNA]</scope>
    <source>
        <strain evidence="3">JCM 12485 / KCTC 12276 / FR1064</strain>
    </source>
</reference>
<dbReference type="STRING" id="1085623.GNIT_3236"/>
<keyword evidence="3" id="KW-1185">Reference proteome</keyword>
<dbReference type="Proteomes" id="UP000009282">
    <property type="component" value="Chromosome"/>
</dbReference>
<sequence>MGSCLIAVFTDWLIALIIGQFVYLLLTSSEFTPSSASYLL</sequence>
<proteinExistence type="predicted"/>
<name>G4QE56_GLANF</name>
<evidence type="ECO:0000313" key="2">
    <source>
        <dbReference type="EMBL" id="AEP31330.1"/>
    </source>
</evidence>
<keyword evidence="1" id="KW-0812">Transmembrane</keyword>
<keyword evidence="1" id="KW-0472">Membrane</keyword>
<evidence type="ECO:0000313" key="3">
    <source>
        <dbReference type="Proteomes" id="UP000009282"/>
    </source>
</evidence>
<accession>G4QE56</accession>
<evidence type="ECO:0000256" key="1">
    <source>
        <dbReference type="SAM" id="Phobius"/>
    </source>
</evidence>
<feature type="transmembrane region" description="Helical" evidence="1">
    <location>
        <begin position="6"/>
        <end position="26"/>
    </location>
</feature>
<dbReference type="KEGG" id="gni:GNIT_3236"/>
<keyword evidence="1" id="KW-1133">Transmembrane helix</keyword>
<organism evidence="2 3">
    <name type="scientific">Glaciecola nitratireducens (strain JCM 12485 / KCTC 12276 / FR1064)</name>
    <dbReference type="NCBI Taxonomy" id="1085623"/>
    <lineage>
        <taxon>Bacteria</taxon>
        <taxon>Pseudomonadati</taxon>
        <taxon>Pseudomonadota</taxon>
        <taxon>Gammaproteobacteria</taxon>
        <taxon>Alteromonadales</taxon>
        <taxon>Alteromonadaceae</taxon>
        <taxon>Brumicola</taxon>
    </lineage>
</organism>
<dbReference type="EMBL" id="CP003060">
    <property type="protein sequence ID" value="AEP31330.1"/>
    <property type="molecule type" value="Genomic_DNA"/>
</dbReference>
<dbReference type="HOGENOM" id="CLU_3290309_0_0_6"/>
<protein>
    <submittedName>
        <fullName evidence="2">Uncharacterized protein</fullName>
    </submittedName>
</protein>
<dbReference type="AlphaFoldDB" id="G4QE56"/>